<evidence type="ECO:0000313" key="6">
    <source>
        <dbReference type="Proteomes" id="UP000030671"/>
    </source>
</evidence>
<dbReference type="PROSITE" id="PS00354">
    <property type="entry name" value="HMGI_Y"/>
    <property type="match status" value="1"/>
</dbReference>
<dbReference type="Pfam" id="PF00385">
    <property type="entry name" value="Chromo"/>
    <property type="match status" value="1"/>
</dbReference>
<feature type="compositionally biased region" description="Basic and acidic residues" evidence="3">
    <location>
        <begin position="106"/>
        <end position="120"/>
    </location>
</feature>
<dbReference type="InterPro" id="IPR008251">
    <property type="entry name" value="Chromo_shadow_dom"/>
</dbReference>
<gene>
    <name evidence="5" type="ORF">HETIRDRAFT_428870</name>
</gene>
<dbReference type="RefSeq" id="XP_009549505.1">
    <property type="nucleotide sequence ID" value="XM_009551210.1"/>
</dbReference>
<keyword evidence="6" id="KW-1185">Reference proteome</keyword>
<dbReference type="Pfam" id="PF01393">
    <property type="entry name" value="Chromo_shadow"/>
    <property type="match status" value="1"/>
</dbReference>
<dbReference type="GeneID" id="20674304"/>
<dbReference type="InterPro" id="IPR016197">
    <property type="entry name" value="Chromo-like_dom_sf"/>
</dbReference>
<dbReference type="EMBL" id="KI925461">
    <property type="protein sequence ID" value="ETW79255.1"/>
    <property type="molecule type" value="Genomic_DNA"/>
</dbReference>
<dbReference type="GO" id="GO:0005634">
    <property type="term" value="C:nucleus"/>
    <property type="evidence" value="ECO:0007669"/>
    <property type="project" value="UniProtKB-SubCell"/>
</dbReference>
<evidence type="ECO:0000256" key="1">
    <source>
        <dbReference type="ARBA" id="ARBA00004123"/>
    </source>
</evidence>
<dbReference type="PANTHER" id="PTHR22812">
    <property type="entry name" value="CHROMOBOX PROTEIN"/>
    <property type="match status" value="1"/>
</dbReference>
<reference evidence="5 6" key="1">
    <citation type="journal article" date="2012" name="New Phytol.">
        <title>Insight into trade-off between wood decay and parasitism from the genome of a fungal forest pathogen.</title>
        <authorList>
            <person name="Olson A."/>
            <person name="Aerts A."/>
            <person name="Asiegbu F."/>
            <person name="Belbahri L."/>
            <person name="Bouzid O."/>
            <person name="Broberg A."/>
            <person name="Canback B."/>
            <person name="Coutinho P.M."/>
            <person name="Cullen D."/>
            <person name="Dalman K."/>
            <person name="Deflorio G."/>
            <person name="van Diepen L.T."/>
            <person name="Dunand C."/>
            <person name="Duplessis S."/>
            <person name="Durling M."/>
            <person name="Gonthier P."/>
            <person name="Grimwood J."/>
            <person name="Fossdal C.G."/>
            <person name="Hansson D."/>
            <person name="Henrissat B."/>
            <person name="Hietala A."/>
            <person name="Himmelstrand K."/>
            <person name="Hoffmeister D."/>
            <person name="Hogberg N."/>
            <person name="James T.Y."/>
            <person name="Karlsson M."/>
            <person name="Kohler A."/>
            <person name="Kues U."/>
            <person name="Lee Y.H."/>
            <person name="Lin Y.C."/>
            <person name="Lind M."/>
            <person name="Lindquist E."/>
            <person name="Lombard V."/>
            <person name="Lucas S."/>
            <person name="Lunden K."/>
            <person name="Morin E."/>
            <person name="Murat C."/>
            <person name="Park J."/>
            <person name="Raffaello T."/>
            <person name="Rouze P."/>
            <person name="Salamov A."/>
            <person name="Schmutz J."/>
            <person name="Solheim H."/>
            <person name="Stahlberg J."/>
            <person name="Velez H."/>
            <person name="de Vries R.P."/>
            <person name="Wiebenga A."/>
            <person name="Woodward S."/>
            <person name="Yakovlev I."/>
            <person name="Garbelotto M."/>
            <person name="Martin F."/>
            <person name="Grigoriev I.V."/>
            <person name="Stenlid J."/>
        </authorList>
    </citation>
    <scope>NUCLEOTIDE SEQUENCE [LARGE SCALE GENOMIC DNA]</scope>
    <source>
        <strain evidence="5 6">TC 32-1</strain>
    </source>
</reference>
<dbReference type="InterPro" id="IPR023780">
    <property type="entry name" value="Chromo_domain"/>
</dbReference>
<dbReference type="InterPro" id="IPR051219">
    <property type="entry name" value="Heterochromatin_chromo-domain"/>
</dbReference>
<protein>
    <recommendedName>
        <fullName evidence="4">Chromo domain-containing protein</fullName>
    </recommendedName>
</protein>
<evidence type="ECO:0000259" key="4">
    <source>
        <dbReference type="PROSITE" id="PS50013"/>
    </source>
</evidence>
<feature type="region of interest" description="Disordered" evidence="3">
    <location>
        <begin position="102"/>
        <end position="199"/>
    </location>
</feature>
<dbReference type="KEGG" id="hir:HETIRDRAFT_428870"/>
<dbReference type="STRING" id="747525.W4K1N7"/>
<proteinExistence type="predicted"/>
<dbReference type="FunCoup" id="W4K1N7">
    <property type="interactions" value="12"/>
</dbReference>
<dbReference type="SMART" id="SM00300">
    <property type="entry name" value="ChSh"/>
    <property type="match status" value="1"/>
</dbReference>
<dbReference type="SUPFAM" id="SSF54160">
    <property type="entry name" value="Chromo domain-like"/>
    <property type="match status" value="2"/>
</dbReference>
<evidence type="ECO:0000256" key="3">
    <source>
        <dbReference type="SAM" id="MobiDB-lite"/>
    </source>
</evidence>
<feature type="region of interest" description="Disordered" evidence="3">
    <location>
        <begin position="1"/>
        <end position="65"/>
    </location>
</feature>
<organism evidence="5 6">
    <name type="scientific">Heterobasidion irregulare (strain TC 32-1)</name>
    <dbReference type="NCBI Taxonomy" id="747525"/>
    <lineage>
        <taxon>Eukaryota</taxon>
        <taxon>Fungi</taxon>
        <taxon>Dikarya</taxon>
        <taxon>Basidiomycota</taxon>
        <taxon>Agaricomycotina</taxon>
        <taxon>Agaricomycetes</taxon>
        <taxon>Russulales</taxon>
        <taxon>Bondarzewiaceae</taxon>
        <taxon>Heterobasidion</taxon>
        <taxon>Heterobasidion annosum species complex</taxon>
    </lineage>
</organism>
<keyword evidence="2" id="KW-0539">Nucleus</keyword>
<feature type="domain" description="Chromo" evidence="4">
    <location>
        <begin position="52"/>
        <end position="114"/>
    </location>
</feature>
<dbReference type="Gene3D" id="2.40.50.40">
    <property type="match status" value="2"/>
</dbReference>
<name>W4K1N7_HETIT</name>
<dbReference type="GO" id="GO:0006355">
    <property type="term" value="P:regulation of DNA-templated transcription"/>
    <property type="evidence" value="ECO:0007669"/>
    <property type="project" value="InterPro"/>
</dbReference>
<dbReference type="InterPro" id="IPR000637">
    <property type="entry name" value="HMGI/Y_DNA-bd_CS"/>
</dbReference>
<evidence type="ECO:0000256" key="2">
    <source>
        <dbReference type="ARBA" id="ARBA00023242"/>
    </source>
</evidence>
<accession>W4K1N7</accession>
<dbReference type="GO" id="GO:0006338">
    <property type="term" value="P:chromatin remodeling"/>
    <property type="evidence" value="ECO:0007669"/>
    <property type="project" value="UniProtKB-ARBA"/>
</dbReference>
<dbReference type="SMART" id="SM00298">
    <property type="entry name" value="CHROMO"/>
    <property type="match status" value="1"/>
</dbReference>
<dbReference type="InParanoid" id="W4K1N7"/>
<sequence length="283" mass="32011">MARAQLASESEGESDEVKHSSKTNRNTATGEESNNEEEAREGNGEEDDEPEYEIEQILDAKNGVFPQGRMGYLVKWKGFKEEDNSWVDEEDARNAHDLIEAFWSKKSKENKGRTARKSDVKPSASVGRAGRKSIVDERVSDDESTSTKKRGRGRPRKSKVDSEDEEDERARVKKKAKTNGSAKARKASTPVDNNEKDPIVPSTIKKYRDLTSWEDLVAKIETVEKSGDDLIVFFKLKKNAEPCKEVSSICNEKFPQKMIQFYESNLRWKHSELSDENAGSDQA</sequence>
<comment type="subcellular location">
    <subcellularLocation>
        <location evidence="1">Nucleus</location>
    </subcellularLocation>
</comment>
<dbReference type="PROSITE" id="PS50013">
    <property type="entry name" value="CHROMO_2"/>
    <property type="match status" value="1"/>
</dbReference>
<feature type="compositionally biased region" description="Acidic residues" evidence="3">
    <location>
        <begin position="33"/>
        <end position="56"/>
    </location>
</feature>
<evidence type="ECO:0000313" key="5">
    <source>
        <dbReference type="EMBL" id="ETW79255.1"/>
    </source>
</evidence>
<dbReference type="eggNOG" id="KOG1911">
    <property type="taxonomic scope" value="Eukaryota"/>
</dbReference>
<dbReference type="AlphaFoldDB" id="W4K1N7"/>
<dbReference type="InterPro" id="IPR000953">
    <property type="entry name" value="Chromo/chromo_shadow_dom"/>
</dbReference>
<dbReference type="HOGENOM" id="CLU_045874_5_0_1"/>
<feature type="compositionally biased region" description="Basic residues" evidence="3">
    <location>
        <begin position="147"/>
        <end position="157"/>
    </location>
</feature>
<dbReference type="Proteomes" id="UP000030671">
    <property type="component" value="Unassembled WGS sequence"/>
</dbReference>
<dbReference type="OrthoDB" id="433924at2759"/>